<organism evidence="7 8">
    <name type="scientific">Strigomonas culicis</name>
    <dbReference type="NCBI Taxonomy" id="28005"/>
    <lineage>
        <taxon>Eukaryota</taxon>
        <taxon>Discoba</taxon>
        <taxon>Euglenozoa</taxon>
        <taxon>Kinetoplastea</taxon>
        <taxon>Metakinetoplastina</taxon>
        <taxon>Trypanosomatida</taxon>
        <taxon>Trypanosomatidae</taxon>
        <taxon>Strigomonadinae</taxon>
        <taxon>Strigomonas</taxon>
    </lineage>
</organism>
<dbReference type="GO" id="GO:0016020">
    <property type="term" value="C:membrane"/>
    <property type="evidence" value="ECO:0007669"/>
    <property type="project" value="UniProtKB-SubCell"/>
</dbReference>
<evidence type="ECO:0000256" key="4">
    <source>
        <dbReference type="PROSITE-ProRule" id="PRU00282"/>
    </source>
</evidence>
<evidence type="ECO:0000313" key="7">
    <source>
        <dbReference type="EMBL" id="EPY36369.1"/>
    </source>
</evidence>
<keyword evidence="2 4" id="KW-0812">Transmembrane</keyword>
<dbReference type="Gene3D" id="1.50.40.10">
    <property type="entry name" value="Mitochondrial carrier domain"/>
    <property type="match status" value="1"/>
</dbReference>
<comment type="caution">
    <text evidence="7">The sequence shown here is derived from an EMBL/GenBank/DDBJ whole genome shotgun (WGS) entry which is preliminary data.</text>
</comment>
<evidence type="ECO:0000256" key="3">
    <source>
        <dbReference type="ARBA" id="ARBA00023136"/>
    </source>
</evidence>
<dbReference type="Proteomes" id="UP000015354">
    <property type="component" value="Unassembled WGS sequence"/>
</dbReference>
<feature type="transmembrane region" description="Helical" evidence="6">
    <location>
        <begin position="180"/>
        <end position="202"/>
    </location>
</feature>
<sequence>MEALTEIEHALLDDRPHPPHEHTTSVNRSYSDLDQRAFLCYGFSLCVARMVLQQPMNLALARKQTCAAANKMSTYHVLHRIVRQEGGCRGLSKGLAAFAIGSALSEVIYLGLFEYARERARLSSEAARDAAAAYVADFTCRLVYVPLSIVGFRQMTHVGPQTPSMRQTFRAMYRERGWRTVFAGLGTTLVVGCQWTAVWWMLYGYLKGVFYGAAAPLLQHSRAQQLPHWVRAADDNLLLNSAASLATSAATAVLFNPYLVVRTNLQVVRHATLWSVTRQLHRAHGPRVFFSGLSLNIGACIVDGFLASTAYEYAKLWADRSQQRAPERRAAVVAAAGRVGEKELI</sequence>
<feature type="repeat" description="Solcar" evidence="4">
    <location>
        <begin position="36"/>
        <end position="119"/>
    </location>
</feature>
<dbReference type="PROSITE" id="PS50920">
    <property type="entry name" value="SOLCAR"/>
    <property type="match status" value="3"/>
</dbReference>
<dbReference type="PANTHER" id="PTHR46080">
    <property type="entry name" value="MITOCHONDRIAL SUBSTRATE CARRIER FAMILY PROTEIN J"/>
    <property type="match status" value="1"/>
</dbReference>
<feature type="repeat" description="Solcar" evidence="4">
    <location>
        <begin position="235"/>
        <end position="317"/>
    </location>
</feature>
<dbReference type="InterPro" id="IPR023395">
    <property type="entry name" value="MCP_dom_sf"/>
</dbReference>
<evidence type="ECO:0000313" key="8">
    <source>
        <dbReference type="Proteomes" id="UP000015354"/>
    </source>
</evidence>
<evidence type="ECO:0000256" key="6">
    <source>
        <dbReference type="SAM" id="Phobius"/>
    </source>
</evidence>
<feature type="transmembrane region" description="Helical" evidence="6">
    <location>
        <begin position="237"/>
        <end position="261"/>
    </location>
</feature>
<protein>
    <submittedName>
        <fullName evidence="7">Carrier protein</fullName>
    </submittedName>
</protein>
<feature type="repeat" description="Solcar" evidence="4">
    <location>
        <begin position="124"/>
        <end position="209"/>
    </location>
</feature>
<dbReference type="Pfam" id="PF00153">
    <property type="entry name" value="Mito_carr"/>
    <property type="match status" value="3"/>
</dbReference>
<dbReference type="OrthoDB" id="250329at2759"/>
<evidence type="ECO:0000256" key="2">
    <source>
        <dbReference type="ARBA" id="ARBA00022692"/>
    </source>
</evidence>
<keyword evidence="6" id="KW-1133">Transmembrane helix</keyword>
<proteinExistence type="inferred from homology"/>
<keyword evidence="3 4" id="KW-0472">Membrane</keyword>
<comment type="subcellular location">
    <subcellularLocation>
        <location evidence="1">Membrane</location>
        <topology evidence="1">Multi-pass membrane protein</topology>
    </subcellularLocation>
</comment>
<evidence type="ECO:0000256" key="1">
    <source>
        <dbReference type="ARBA" id="ARBA00004141"/>
    </source>
</evidence>
<evidence type="ECO:0000256" key="5">
    <source>
        <dbReference type="RuleBase" id="RU000488"/>
    </source>
</evidence>
<keyword evidence="8" id="KW-1185">Reference proteome</keyword>
<dbReference type="InterPro" id="IPR018108">
    <property type="entry name" value="MCP_transmembrane"/>
</dbReference>
<gene>
    <name evidence="7" type="ORF">STCU_00620</name>
</gene>
<dbReference type="EMBL" id="ATMH01000620">
    <property type="protein sequence ID" value="EPY36369.1"/>
    <property type="molecule type" value="Genomic_DNA"/>
</dbReference>
<reference evidence="7 8" key="1">
    <citation type="journal article" date="2013" name="PLoS ONE">
        <title>Predicting the Proteins of Angomonas deanei, Strigomonas culicis and Their Respective Endosymbionts Reveals New Aspects of the Trypanosomatidae Family.</title>
        <authorList>
            <person name="Motta M.C."/>
            <person name="Martins A.C."/>
            <person name="de Souza S.S."/>
            <person name="Catta-Preta C.M."/>
            <person name="Silva R."/>
            <person name="Klein C.C."/>
            <person name="de Almeida L.G."/>
            <person name="de Lima Cunha O."/>
            <person name="Ciapina L.P."/>
            <person name="Brocchi M."/>
            <person name="Colabardini A.C."/>
            <person name="de Araujo Lima B."/>
            <person name="Machado C.R."/>
            <person name="de Almeida Soares C.M."/>
            <person name="Probst C.M."/>
            <person name="de Menezes C.B."/>
            <person name="Thompson C.E."/>
            <person name="Bartholomeu D.C."/>
            <person name="Gradia D.F."/>
            <person name="Pavoni D.P."/>
            <person name="Grisard E.C."/>
            <person name="Fantinatti-Garboggini F."/>
            <person name="Marchini F.K."/>
            <person name="Rodrigues-Luiz G.F."/>
            <person name="Wagner G."/>
            <person name="Goldman G.H."/>
            <person name="Fietto J.L."/>
            <person name="Elias M.C."/>
            <person name="Goldman M.H."/>
            <person name="Sagot M.F."/>
            <person name="Pereira M."/>
            <person name="Stoco P.H."/>
            <person name="de Mendonca-Neto R.P."/>
            <person name="Teixeira S.M."/>
            <person name="Maciel T.E."/>
            <person name="de Oliveira Mendes T.A."/>
            <person name="Urmenyi T.P."/>
            <person name="de Souza W."/>
            <person name="Schenkman S."/>
            <person name="de Vasconcelos A.T."/>
        </authorList>
    </citation>
    <scope>NUCLEOTIDE SEQUENCE [LARGE SCALE GENOMIC DNA]</scope>
</reference>
<dbReference type="SUPFAM" id="SSF103506">
    <property type="entry name" value="Mitochondrial carrier"/>
    <property type="match status" value="1"/>
</dbReference>
<comment type="similarity">
    <text evidence="5">Belongs to the mitochondrial carrier (TC 2.A.29) family.</text>
</comment>
<dbReference type="PANTHER" id="PTHR46080:SF7">
    <property type="entry name" value="CARRIER PROTEIN, PUTATIVE-RELATED"/>
    <property type="match status" value="1"/>
</dbReference>
<name>S9V5L2_9TRYP</name>
<keyword evidence="5" id="KW-0813">Transport</keyword>
<accession>S9V5L2</accession>
<dbReference type="AlphaFoldDB" id="S9V5L2"/>